<reference evidence="1 2" key="1">
    <citation type="submission" date="2020-07" db="EMBL/GenBank/DDBJ databases">
        <title>Roseicoccus Jingziensis gen. nov., sp. nov., isolated from coastal seawater.</title>
        <authorList>
            <person name="Feng X."/>
        </authorList>
    </citation>
    <scope>NUCLEOTIDE SEQUENCE [LARGE SCALE GENOMIC DNA]</scope>
    <source>
        <strain evidence="1 2">N1E253</strain>
    </source>
</reference>
<dbReference type="Proteomes" id="UP000557872">
    <property type="component" value="Unassembled WGS sequence"/>
</dbReference>
<protein>
    <submittedName>
        <fullName evidence="1">Uncharacterized protein</fullName>
    </submittedName>
</protein>
<accession>A0A851GIE8</accession>
<dbReference type="RefSeq" id="WP_178932198.1">
    <property type="nucleotide sequence ID" value="NZ_JACBAZ010000003.1"/>
</dbReference>
<name>A0A851GIE8_9BACT</name>
<sequence>MGLDHTCPEETPSQAWKALRAMPRLTAISTLRYEHYWPAFLPHIVPNDKKRENFAESFFSEESSKKRNNHIFGAINVRRKKALHVKLMAELAAQGPVYHELYDDIGKVITCAISEGDHILFGDLQKILKDGAMEDYKSSASDRWRLFSIYVLDHGKLPTKKETKTIWKKYGSPQRSPSTGKKELIVSDKQSNKWRSELGLQGLPI</sequence>
<dbReference type="EMBL" id="JACBAZ010000003">
    <property type="protein sequence ID" value="NWK55651.1"/>
    <property type="molecule type" value="Genomic_DNA"/>
</dbReference>
<evidence type="ECO:0000313" key="2">
    <source>
        <dbReference type="Proteomes" id="UP000557872"/>
    </source>
</evidence>
<evidence type="ECO:0000313" key="1">
    <source>
        <dbReference type="EMBL" id="NWK55651.1"/>
    </source>
</evidence>
<keyword evidence="2" id="KW-1185">Reference proteome</keyword>
<organism evidence="1 2">
    <name type="scientific">Oceaniferula marina</name>
    <dbReference type="NCBI Taxonomy" id="2748318"/>
    <lineage>
        <taxon>Bacteria</taxon>
        <taxon>Pseudomonadati</taxon>
        <taxon>Verrucomicrobiota</taxon>
        <taxon>Verrucomicrobiia</taxon>
        <taxon>Verrucomicrobiales</taxon>
        <taxon>Verrucomicrobiaceae</taxon>
        <taxon>Oceaniferula</taxon>
    </lineage>
</organism>
<proteinExistence type="predicted"/>
<gene>
    <name evidence="1" type="ORF">HW115_08510</name>
</gene>
<comment type="caution">
    <text evidence="1">The sequence shown here is derived from an EMBL/GenBank/DDBJ whole genome shotgun (WGS) entry which is preliminary data.</text>
</comment>
<dbReference type="AlphaFoldDB" id="A0A851GIE8"/>